<dbReference type="Proteomes" id="UP000077096">
    <property type="component" value="Chromosome"/>
</dbReference>
<evidence type="ECO:0000313" key="7">
    <source>
        <dbReference type="Proteomes" id="UP000077096"/>
    </source>
</evidence>
<accession>A0A172T1H2</accession>
<keyword evidence="4" id="KW-0067">ATP-binding</keyword>
<dbReference type="OrthoDB" id="9784332at2"/>
<dbReference type="KEGG" id="fng:JM64_01195"/>
<dbReference type="GO" id="GO:0043190">
    <property type="term" value="C:ATP-binding cassette (ABC) transporter complex"/>
    <property type="evidence" value="ECO:0007669"/>
    <property type="project" value="TreeGrafter"/>
</dbReference>
<protein>
    <submittedName>
        <fullName evidence="6">ABC transporter</fullName>
    </submittedName>
</protein>
<dbReference type="InterPro" id="IPR003439">
    <property type="entry name" value="ABC_transporter-like_ATP-bd"/>
</dbReference>
<evidence type="ECO:0000256" key="2">
    <source>
        <dbReference type="ARBA" id="ARBA00022448"/>
    </source>
</evidence>
<evidence type="ECO:0000256" key="1">
    <source>
        <dbReference type="ARBA" id="ARBA00005417"/>
    </source>
</evidence>
<name>A0A172T1H2_FERPE</name>
<dbReference type="Pfam" id="PF00005">
    <property type="entry name" value="ABC_tran"/>
    <property type="match status" value="1"/>
</dbReference>
<dbReference type="PROSITE" id="PS00211">
    <property type="entry name" value="ABC_TRANSPORTER_1"/>
    <property type="match status" value="1"/>
</dbReference>
<dbReference type="AlphaFoldDB" id="A0A172T1H2"/>
<dbReference type="Gene3D" id="3.40.50.300">
    <property type="entry name" value="P-loop containing nucleotide triphosphate hydrolases"/>
    <property type="match status" value="1"/>
</dbReference>
<evidence type="ECO:0000256" key="4">
    <source>
        <dbReference type="ARBA" id="ARBA00022840"/>
    </source>
</evidence>
<evidence type="ECO:0000313" key="6">
    <source>
        <dbReference type="EMBL" id="ANE40782.1"/>
    </source>
</evidence>
<dbReference type="CDD" id="cd03225">
    <property type="entry name" value="ABC_cobalt_CbiO_domain1"/>
    <property type="match status" value="1"/>
</dbReference>
<dbReference type="GO" id="GO:0005524">
    <property type="term" value="F:ATP binding"/>
    <property type="evidence" value="ECO:0007669"/>
    <property type="project" value="UniProtKB-KW"/>
</dbReference>
<evidence type="ECO:0000259" key="5">
    <source>
        <dbReference type="PROSITE" id="PS50893"/>
    </source>
</evidence>
<reference evidence="6 7" key="1">
    <citation type="submission" date="2014-08" db="EMBL/GenBank/DDBJ databases">
        <title>Fervidobacterium pennivorans DYC genome.</title>
        <authorList>
            <person name="Wushke S."/>
        </authorList>
    </citation>
    <scope>NUCLEOTIDE SEQUENCE [LARGE SCALE GENOMIC DNA]</scope>
    <source>
        <strain evidence="6 7">DYC</strain>
    </source>
</reference>
<keyword evidence="2" id="KW-0813">Transport</keyword>
<dbReference type="InterPro" id="IPR050095">
    <property type="entry name" value="ECF_ABC_transporter_ATP-bd"/>
</dbReference>
<gene>
    <name evidence="6" type="ORF">JM64_01195</name>
</gene>
<proteinExistence type="inferred from homology"/>
<comment type="similarity">
    <text evidence="1">Belongs to the ABC transporter superfamily.</text>
</comment>
<dbReference type="PANTHER" id="PTHR43553">
    <property type="entry name" value="HEAVY METAL TRANSPORTER"/>
    <property type="match status" value="1"/>
</dbReference>
<keyword evidence="3" id="KW-0547">Nucleotide-binding</keyword>
<dbReference type="GO" id="GO:0042626">
    <property type="term" value="F:ATPase-coupled transmembrane transporter activity"/>
    <property type="evidence" value="ECO:0007669"/>
    <property type="project" value="TreeGrafter"/>
</dbReference>
<dbReference type="SUPFAM" id="SSF52540">
    <property type="entry name" value="P-loop containing nucleoside triphosphate hydrolases"/>
    <property type="match status" value="1"/>
</dbReference>
<dbReference type="GO" id="GO:0016887">
    <property type="term" value="F:ATP hydrolysis activity"/>
    <property type="evidence" value="ECO:0007669"/>
    <property type="project" value="InterPro"/>
</dbReference>
<evidence type="ECO:0000256" key="3">
    <source>
        <dbReference type="ARBA" id="ARBA00022741"/>
    </source>
</evidence>
<dbReference type="PROSITE" id="PS50893">
    <property type="entry name" value="ABC_TRANSPORTER_2"/>
    <property type="match status" value="1"/>
</dbReference>
<organism evidence="6 7">
    <name type="scientific">Fervidobacterium pennivorans</name>
    <dbReference type="NCBI Taxonomy" id="93466"/>
    <lineage>
        <taxon>Bacteria</taxon>
        <taxon>Thermotogati</taxon>
        <taxon>Thermotogota</taxon>
        <taxon>Thermotogae</taxon>
        <taxon>Thermotogales</taxon>
        <taxon>Fervidobacteriaceae</taxon>
        <taxon>Fervidobacterium</taxon>
    </lineage>
</organism>
<dbReference type="SMART" id="SM00382">
    <property type="entry name" value="AAA"/>
    <property type="match status" value="1"/>
</dbReference>
<dbReference type="InterPro" id="IPR003593">
    <property type="entry name" value="AAA+_ATPase"/>
</dbReference>
<feature type="domain" description="ABC transporter" evidence="5">
    <location>
        <begin position="3"/>
        <end position="228"/>
    </location>
</feature>
<dbReference type="PATRIC" id="fig|93466.3.peg.276"/>
<dbReference type="PANTHER" id="PTHR43553:SF24">
    <property type="entry name" value="ENERGY-COUPLING FACTOR TRANSPORTER ATP-BINDING PROTEIN ECFA1"/>
    <property type="match status" value="1"/>
</dbReference>
<dbReference type="InterPro" id="IPR017871">
    <property type="entry name" value="ABC_transporter-like_CS"/>
</dbReference>
<dbReference type="EMBL" id="CP011393">
    <property type="protein sequence ID" value="ANE40782.1"/>
    <property type="molecule type" value="Genomic_DNA"/>
</dbReference>
<dbReference type="InterPro" id="IPR027417">
    <property type="entry name" value="P-loop_NTPase"/>
</dbReference>
<sequence>MVLKLKNINVSYASKQTLKNISTSFETGEIVMIIGANGSGKSTLLKVLAGLIDYNGEIILPEGINDVSEITGYVFQNPETQIIGSTVWEDVIFGLENIGLDRKEMETRANYVLNLLELAELKDVDPYYLSGGQKQRLAIASVLALQPEFLLLDEVTAMLDKNGKREVVEAVVKLKEAGKGIIIATHELNLFSPYADRCIYIDGGTVVFDGNPNDGIKLYREKVHREFTTKAINL</sequence>
<dbReference type="InterPro" id="IPR015856">
    <property type="entry name" value="ABC_transpr_CbiO/EcfA_su"/>
</dbReference>